<evidence type="ECO:0000313" key="4">
    <source>
        <dbReference type="EMBL" id="PTE72601.1"/>
    </source>
</evidence>
<dbReference type="CDD" id="cd02440">
    <property type="entry name" value="AdoMet_MTases"/>
    <property type="match status" value="1"/>
</dbReference>
<proteinExistence type="predicted"/>
<evidence type="ECO:0000256" key="1">
    <source>
        <dbReference type="ARBA" id="ARBA00022603"/>
    </source>
</evidence>
<dbReference type="PANTHER" id="PTHR43861:SF1">
    <property type="entry name" value="TRANS-ACONITATE 2-METHYLTRANSFERASE"/>
    <property type="match status" value="1"/>
</dbReference>
<dbReference type="Gene3D" id="2.20.25.110">
    <property type="entry name" value="S-adenosyl-L-methionine-dependent methyltransferases"/>
    <property type="match status" value="1"/>
</dbReference>
<dbReference type="OrthoDB" id="9811589at2"/>
<evidence type="ECO:0000256" key="2">
    <source>
        <dbReference type="ARBA" id="ARBA00022679"/>
    </source>
</evidence>
<keyword evidence="7" id="KW-1185">Reference proteome</keyword>
<dbReference type="AlphaFoldDB" id="A0A2K4DJM2"/>
<keyword evidence="2 5" id="KW-0808">Transferase</keyword>
<evidence type="ECO:0000313" key="5">
    <source>
        <dbReference type="EMBL" id="PTF11198.1"/>
    </source>
</evidence>
<keyword evidence="1 5" id="KW-0489">Methyltransferase</keyword>
<dbReference type="Pfam" id="PF13649">
    <property type="entry name" value="Methyltransf_25"/>
    <property type="match status" value="1"/>
</dbReference>
<dbReference type="Proteomes" id="UP000243350">
    <property type="component" value="Unassembled WGS sequence"/>
</dbReference>
<dbReference type="GO" id="GO:0008168">
    <property type="term" value="F:methyltransferase activity"/>
    <property type="evidence" value="ECO:0007669"/>
    <property type="project" value="UniProtKB-KW"/>
</dbReference>
<dbReference type="InterPro" id="IPR029063">
    <property type="entry name" value="SAM-dependent_MTases_sf"/>
</dbReference>
<evidence type="ECO:0000313" key="8">
    <source>
        <dbReference type="Proteomes" id="UP000242547"/>
    </source>
</evidence>
<accession>A0A2K4DJM2</accession>
<evidence type="ECO:0000313" key="6">
    <source>
        <dbReference type="EMBL" id="PTF15420.1"/>
    </source>
</evidence>
<evidence type="ECO:0000259" key="3">
    <source>
        <dbReference type="Pfam" id="PF13649"/>
    </source>
</evidence>
<dbReference type="Proteomes" id="UP000242088">
    <property type="component" value="Unassembled WGS sequence"/>
</dbReference>
<name>A0A2K4DJM2_9STAP</name>
<comment type="caution">
    <text evidence="5">The sequence shown here is derived from an EMBL/GenBank/DDBJ whole genome shotgun (WGS) entry which is preliminary data.</text>
</comment>
<protein>
    <submittedName>
        <fullName evidence="5">Class I SAM-dependent methyltransferase</fullName>
    </submittedName>
</protein>
<evidence type="ECO:0000313" key="7">
    <source>
        <dbReference type="Proteomes" id="UP000242088"/>
    </source>
</evidence>
<dbReference type="RefSeq" id="WP_103167092.1">
    <property type="nucleotide sequence ID" value="NZ_CP130489.1"/>
</dbReference>
<dbReference type="EMBL" id="PYZI01000001">
    <property type="protein sequence ID" value="PTF15420.1"/>
    <property type="molecule type" value="Genomic_DNA"/>
</dbReference>
<sequence length="241" mass="28052">MSQYVEMSAVYDQLAQDQPYDKWYDIVEYYTRPFNKDLKLLDIGCGTGSLTSKLTSIGSVTGIDLSVDMLSIAISKSNQVTWLEGDMTDFSLNAKFDVITIFCDSLNYLPDIEDVQQTFQCVMQHLDDSGIFIFDVHTVFKMNTLFNNQCYIDENEQVFLAWEAIAGEEPYSVFHDMNFFIKNSDGNYHRFIESHYQRTFEQDTYIQLLKQVGFSNIETFVDFNKDNHDNKGERLFFVARK</sequence>
<dbReference type="EMBL" id="PYZH01000101">
    <property type="protein sequence ID" value="PTF11198.1"/>
    <property type="molecule type" value="Genomic_DNA"/>
</dbReference>
<gene>
    <name evidence="4" type="ORF">BUY44_07920</name>
    <name evidence="6" type="ORF">BUY47_01195</name>
    <name evidence="5" type="ORF">BUY48_10700</name>
</gene>
<evidence type="ECO:0000313" key="9">
    <source>
        <dbReference type="Proteomes" id="UP000243350"/>
    </source>
</evidence>
<dbReference type="GO" id="GO:0032259">
    <property type="term" value="P:methylation"/>
    <property type="evidence" value="ECO:0007669"/>
    <property type="project" value="UniProtKB-KW"/>
</dbReference>
<dbReference type="Proteomes" id="UP000242547">
    <property type="component" value="Unassembled WGS sequence"/>
</dbReference>
<dbReference type="SUPFAM" id="SSF53335">
    <property type="entry name" value="S-adenosyl-L-methionine-dependent methyltransferases"/>
    <property type="match status" value="1"/>
</dbReference>
<reference evidence="5" key="2">
    <citation type="submission" date="2018-03" db="EMBL/GenBank/DDBJ databases">
        <authorList>
            <person name="Keele B.F."/>
        </authorList>
    </citation>
    <scope>NUCLEOTIDE SEQUENCE</scope>
    <source>
        <strain evidence="5">SNUC 4143</strain>
        <strain evidence="4">SNUC 761</strain>
    </source>
</reference>
<dbReference type="InterPro" id="IPR041698">
    <property type="entry name" value="Methyltransf_25"/>
</dbReference>
<reference evidence="7 8" key="1">
    <citation type="journal article" date="2016" name="Front. Microbiol.">
        <title>Comprehensive Phylogenetic Analysis of Bovine Non-aureus Staphylococci Species Based on Whole-Genome Sequencing.</title>
        <authorList>
            <person name="Naushad S."/>
            <person name="Barkema H.W."/>
            <person name="Luby C."/>
            <person name="Condas L.A."/>
            <person name="Nobrega D.B."/>
            <person name="Carson D.A."/>
            <person name="De Buck J."/>
        </authorList>
    </citation>
    <scope>NUCLEOTIDE SEQUENCE [LARGE SCALE GENOMIC DNA]</scope>
    <source>
        <strain evidence="6 7">SNUC 1409</strain>
        <strain evidence="5 9">SNUC 4143</strain>
        <strain evidence="4 8">SNUC 761</strain>
    </source>
</reference>
<dbReference type="EMBL" id="PYZL01000051">
    <property type="protein sequence ID" value="PTE72601.1"/>
    <property type="molecule type" value="Genomic_DNA"/>
</dbReference>
<dbReference type="Gene3D" id="3.40.50.150">
    <property type="entry name" value="Vaccinia Virus protein VP39"/>
    <property type="match status" value="1"/>
</dbReference>
<organism evidence="5 9">
    <name type="scientific">Staphylococcus devriesei</name>
    <dbReference type="NCBI Taxonomy" id="586733"/>
    <lineage>
        <taxon>Bacteria</taxon>
        <taxon>Bacillati</taxon>
        <taxon>Bacillota</taxon>
        <taxon>Bacilli</taxon>
        <taxon>Bacillales</taxon>
        <taxon>Staphylococcaceae</taxon>
        <taxon>Staphylococcus</taxon>
    </lineage>
</organism>
<dbReference type="GeneID" id="48887855"/>
<dbReference type="PANTHER" id="PTHR43861">
    <property type="entry name" value="TRANS-ACONITATE 2-METHYLTRANSFERASE-RELATED"/>
    <property type="match status" value="1"/>
</dbReference>
<feature type="domain" description="Methyltransferase" evidence="3">
    <location>
        <begin position="41"/>
        <end position="130"/>
    </location>
</feature>
<reference evidence="6" key="3">
    <citation type="submission" date="2018-03" db="EMBL/GenBank/DDBJ databases">
        <authorList>
            <person name="Naushad S."/>
        </authorList>
    </citation>
    <scope>NUCLEOTIDE SEQUENCE</scope>
    <source>
        <strain evidence="6">SNUC 1409</strain>
    </source>
</reference>